<reference evidence="1" key="1">
    <citation type="journal article" date="2021" name="Proc. Natl. Acad. Sci. U.S.A.">
        <title>A Catalog of Tens of Thousands of Viruses from Human Metagenomes Reveals Hidden Associations with Chronic Diseases.</title>
        <authorList>
            <person name="Tisza M.J."/>
            <person name="Buck C.B."/>
        </authorList>
    </citation>
    <scope>NUCLEOTIDE SEQUENCE</scope>
    <source>
        <strain evidence="1">CtSx228</strain>
    </source>
</reference>
<dbReference type="InterPro" id="IPR016024">
    <property type="entry name" value="ARM-type_fold"/>
</dbReference>
<organism evidence="1">
    <name type="scientific">Siphoviridae sp. ctSx228</name>
    <dbReference type="NCBI Taxonomy" id="2825514"/>
    <lineage>
        <taxon>Viruses</taxon>
        <taxon>Duplodnaviria</taxon>
        <taxon>Heunggongvirae</taxon>
        <taxon>Uroviricota</taxon>
        <taxon>Caudoviricetes</taxon>
    </lineage>
</organism>
<protein>
    <submittedName>
        <fullName evidence="1">Tail tape measure protein</fullName>
    </submittedName>
</protein>
<name>A0A8S5P3N4_9CAUD</name>
<evidence type="ECO:0000313" key="1">
    <source>
        <dbReference type="EMBL" id="DAE01067.1"/>
    </source>
</evidence>
<dbReference type="SUPFAM" id="SSF48371">
    <property type="entry name" value="ARM repeat"/>
    <property type="match status" value="1"/>
</dbReference>
<sequence>MATGLAKAYVQIVPSARGIQGSITKTLGGEANAAGISAGQGFGQNLVGKLKGIIAAAGIGKALSMAVSEGAELQQNLGGTEAVFGQFAANIQSAATDAYKNMGLSASDYMATANKMGSLFQGSGLEQQRALDLTSQAMQRAADVASVMGIDMEMAMESIAGAAKGNFTMMDNLGVAMNATTLEAYALEKGVNFKWNTATNAEKAELAMQMFFDRTSQYAGNFARESEDTLSGSMGAVKAAFSNVLGNLTLGKDIGPSLQALAQTVTTFLVGNLIPAVWNILKALPGAAVTFIQTAVPQLVTAFLQFLPQLQAGLTAGGPQLLQKGTELLNQLVSGIFAALPNIFQAGYSAIAEFGNSIFANLPQVLEAGKNILLNIVSGIAQMLPQLWQSAASMIASLLTGLVQNLPQILAAGFDLVVSLISGIGNALPSLGTAAGQAARKIWDAVKNIDWLQLGKDIISGLINGIGAMAGALWDAAVNIAKSALNAIKSFFGIASPSKVMRDEVGRWIPAGVAEGIEKNTRPITSAMSRLAGLTAMPPQGRLTDMLDGSNVLSGAPGMALQPAGGAPVLQQTIYTHDSLSPAELTREAENFLARARWKNP</sequence>
<accession>A0A8S5P3N4</accession>
<dbReference type="EMBL" id="BK015318">
    <property type="protein sequence ID" value="DAE01067.1"/>
    <property type="molecule type" value="Genomic_DNA"/>
</dbReference>
<proteinExistence type="predicted"/>